<organism evidence="1 2">
    <name type="scientific">Actinokineospora globicatena</name>
    <dbReference type="NCBI Taxonomy" id="103729"/>
    <lineage>
        <taxon>Bacteria</taxon>
        <taxon>Bacillati</taxon>
        <taxon>Actinomycetota</taxon>
        <taxon>Actinomycetes</taxon>
        <taxon>Pseudonocardiales</taxon>
        <taxon>Pseudonocardiaceae</taxon>
        <taxon>Actinokineospora</taxon>
    </lineage>
</organism>
<accession>A0A9W6V6B9</accession>
<proteinExistence type="predicted"/>
<keyword evidence="2" id="KW-1185">Reference proteome</keyword>
<evidence type="ECO:0000313" key="2">
    <source>
        <dbReference type="Proteomes" id="UP001165042"/>
    </source>
</evidence>
<comment type="caution">
    <text evidence="1">The sequence shown here is derived from an EMBL/GenBank/DDBJ whole genome shotgun (WGS) entry which is preliminary data.</text>
</comment>
<dbReference type="AlphaFoldDB" id="A0A9W6V6B9"/>
<dbReference type="EMBL" id="BSSD01000003">
    <property type="protein sequence ID" value="GLW91400.1"/>
    <property type="molecule type" value="Genomic_DNA"/>
</dbReference>
<reference evidence="1" key="1">
    <citation type="submission" date="2023-02" db="EMBL/GenBank/DDBJ databases">
        <title>Actinokineospora globicatena NBRC 15670.</title>
        <authorList>
            <person name="Ichikawa N."/>
            <person name="Sato H."/>
            <person name="Tonouchi N."/>
        </authorList>
    </citation>
    <scope>NUCLEOTIDE SEQUENCE</scope>
    <source>
        <strain evidence="1">NBRC 15670</strain>
    </source>
</reference>
<dbReference type="Proteomes" id="UP001165042">
    <property type="component" value="Unassembled WGS sequence"/>
</dbReference>
<evidence type="ECO:0000313" key="1">
    <source>
        <dbReference type="EMBL" id="GLW91400.1"/>
    </source>
</evidence>
<protein>
    <submittedName>
        <fullName evidence="1">Uncharacterized protein</fullName>
    </submittedName>
</protein>
<gene>
    <name evidence="1" type="ORF">Aglo03_22160</name>
</gene>
<sequence>MPGGTDSHSFGRPEVPPWATAPSFTVVSVRYLWWRSCYDGVLHAFPMAAGARLSHQHYRASCTHAAPPDLAGGGAEGPRCHLCLLIIGGSSCPQPLQPSTGPTAS</sequence>
<name>A0A9W6V6B9_9PSEU</name>